<evidence type="ECO:0000313" key="1">
    <source>
        <dbReference type="EMBL" id="APW62401.1"/>
    </source>
</evidence>
<dbReference type="KEGG" id="pbor:BSF38_03940"/>
<dbReference type="Proteomes" id="UP000186309">
    <property type="component" value="Chromosome"/>
</dbReference>
<reference evidence="2" key="1">
    <citation type="submission" date="2016-12" db="EMBL/GenBank/DDBJ databases">
        <title>Comparative genomics of four Isosphaeraceae planctomycetes: a common pool of plasmids and glycoside hydrolase genes.</title>
        <authorList>
            <person name="Ivanova A."/>
        </authorList>
    </citation>
    <scope>NUCLEOTIDE SEQUENCE [LARGE SCALE GENOMIC DNA]</scope>
    <source>
        <strain evidence="2">PX4</strain>
    </source>
</reference>
<evidence type="ECO:0000313" key="2">
    <source>
        <dbReference type="Proteomes" id="UP000186309"/>
    </source>
</evidence>
<dbReference type="EMBL" id="CP019082">
    <property type="protein sequence ID" value="APW62401.1"/>
    <property type="molecule type" value="Genomic_DNA"/>
</dbReference>
<sequence length="178" mass="18822">MRTFIPTAVLCVCMLGYQAARSQQATAPKADTAAQVAASTYEHLATAIIAIEATEDELVKSVLIGYHSAAQGHLKAAARDAQGRVGHLEASAAEVTNIGNEGDKRIQAVRQRLAKAGHTHNTDVETKSDYLFVTNKEKKGLLDLASKIGRAGANATVGELDELGAELARRFEAAIAPE</sequence>
<dbReference type="OrthoDB" id="9829017at2"/>
<name>A0A1U7CTZ6_9BACT</name>
<dbReference type="RefSeq" id="WP_076348479.1">
    <property type="nucleotide sequence ID" value="NZ_CP019082.1"/>
</dbReference>
<dbReference type="AlphaFoldDB" id="A0A1U7CTZ6"/>
<protein>
    <submittedName>
        <fullName evidence="1">Uncharacterized protein</fullName>
    </submittedName>
</protein>
<gene>
    <name evidence="1" type="ORF">BSF38_03940</name>
</gene>
<proteinExistence type="predicted"/>
<keyword evidence="2" id="KW-1185">Reference proteome</keyword>
<accession>A0A1U7CTZ6</accession>
<organism evidence="1 2">
    <name type="scientific">Paludisphaera borealis</name>
    <dbReference type="NCBI Taxonomy" id="1387353"/>
    <lineage>
        <taxon>Bacteria</taxon>
        <taxon>Pseudomonadati</taxon>
        <taxon>Planctomycetota</taxon>
        <taxon>Planctomycetia</taxon>
        <taxon>Isosphaerales</taxon>
        <taxon>Isosphaeraceae</taxon>
        <taxon>Paludisphaera</taxon>
    </lineage>
</organism>